<evidence type="ECO:0000313" key="2">
    <source>
        <dbReference type="Proteomes" id="UP000187406"/>
    </source>
</evidence>
<name>A0A1Q3CYZ5_CEPFO</name>
<reference evidence="2" key="1">
    <citation type="submission" date="2016-04" db="EMBL/GenBank/DDBJ databases">
        <title>Cephalotus genome sequencing.</title>
        <authorList>
            <person name="Fukushima K."/>
            <person name="Hasebe M."/>
            <person name="Fang X."/>
        </authorList>
    </citation>
    <scope>NUCLEOTIDE SEQUENCE [LARGE SCALE GENOMIC DNA]</scope>
    <source>
        <strain evidence="2">cv. St1</strain>
    </source>
</reference>
<dbReference type="EMBL" id="BDDD01003582">
    <property type="protein sequence ID" value="GAV85466.1"/>
    <property type="molecule type" value="Genomic_DNA"/>
</dbReference>
<dbReference type="Proteomes" id="UP000187406">
    <property type="component" value="Unassembled WGS sequence"/>
</dbReference>
<protein>
    <submittedName>
        <fullName evidence="1">Uncharacterized protein</fullName>
    </submittedName>
</protein>
<keyword evidence="2" id="KW-1185">Reference proteome</keyword>
<accession>A0A1Q3CYZ5</accession>
<comment type="caution">
    <text evidence="1">The sequence shown here is derived from an EMBL/GenBank/DDBJ whole genome shotgun (WGS) entry which is preliminary data.</text>
</comment>
<gene>
    <name evidence="1" type="ORF">CFOL_v3_28902</name>
</gene>
<sequence length="106" mass="12134">MDSAFTFVACMASVNTFCEDKWRESMFGGTHKVEELLMWIAKNKSVKPWGLSLGVWGVTKEITMFLHSDTFSRGYQNELISLRIVGLDLYQDHMVSHARSLEITVQ</sequence>
<dbReference type="AlphaFoldDB" id="A0A1Q3CYZ5"/>
<evidence type="ECO:0000313" key="1">
    <source>
        <dbReference type="EMBL" id="GAV85466.1"/>
    </source>
</evidence>
<organism evidence="1 2">
    <name type="scientific">Cephalotus follicularis</name>
    <name type="common">Albany pitcher plant</name>
    <dbReference type="NCBI Taxonomy" id="3775"/>
    <lineage>
        <taxon>Eukaryota</taxon>
        <taxon>Viridiplantae</taxon>
        <taxon>Streptophyta</taxon>
        <taxon>Embryophyta</taxon>
        <taxon>Tracheophyta</taxon>
        <taxon>Spermatophyta</taxon>
        <taxon>Magnoliopsida</taxon>
        <taxon>eudicotyledons</taxon>
        <taxon>Gunneridae</taxon>
        <taxon>Pentapetalae</taxon>
        <taxon>rosids</taxon>
        <taxon>fabids</taxon>
        <taxon>Oxalidales</taxon>
        <taxon>Cephalotaceae</taxon>
        <taxon>Cephalotus</taxon>
    </lineage>
</organism>
<proteinExistence type="predicted"/>
<dbReference type="InParanoid" id="A0A1Q3CYZ5"/>